<keyword evidence="3" id="KW-1185">Reference proteome</keyword>
<dbReference type="InterPro" id="IPR022631">
    <property type="entry name" value="ADOMET_SYNTHASE_CS"/>
</dbReference>
<dbReference type="GO" id="GO:0005524">
    <property type="term" value="F:ATP binding"/>
    <property type="evidence" value="ECO:0007669"/>
    <property type="project" value="InterPro"/>
</dbReference>
<keyword evidence="1" id="KW-0479">Metal-binding</keyword>
<name>A0A9D4VKL0_PEA</name>
<gene>
    <name evidence="2" type="ORF">KIW84_072182</name>
</gene>
<evidence type="ECO:0000256" key="1">
    <source>
        <dbReference type="ARBA" id="ARBA00022723"/>
    </source>
</evidence>
<dbReference type="SUPFAM" id="SSF55973">
    <property type="entry name" value="S-adenosylmethionine synthetase"/>
    <property type="match status" value="2"/>
</dbReference>
<dbReference type="PANTHER" id="PTHR11964">
    <property type="entry name" value="S-ADENOSYLMETHIONINE SYNTHETASE"/>
    <property type="match status" value="1"/>
</dbReference>
<evidence type="ECO:0000313" key="2">
    <source>
        <dbReference type="EMBL" id="KAI5385485.1"/>
    </source>
</evidence>
<sequence>MLIYEKIVRSTCRNIGFVSADVGLDADNCKVLVGIEQQSPNIAQGVHGHFTKKLEEIGAGDQGHMLGYTTDETPEFSQKEFTAKKPQSLVNLCIGVLGIPLEDIIEDLEEIAIGLPGDIKLAVAAIVRRRKLLSDDVLTKKVAE</sequence>
<dbReference type="Gene3D" id="3.30.300.10">
    <property type="match status" value="2"/>
</dbReference>
<dbReference type="AlphaFoldDB" id="A0A9D4VKL0"/>
<dbReference type="GO" id="GO:0004478">
    <property type="term" value="F:methionine adenosyltransferase activity"/>
    <property type="evidence" value="ECO:0007669"/>
    <property type="project" value="InterPro"/>
</dbReference>
<proteinExistence type="predicted"/>
<dbReference type="InterPro" id="IPR002133">
    <property type="entry name" value="S-AdoMet_synthetase"/>
</dbReference>
<dbReference type="Gramene" id="Psat07G0218200-T1">
    <property type="protein sequence ID" value="KAI5385485.1"/>
    <property type="gene ID" value="KIW84_072182"/>
</dbReference>
<dbReference type="PROSITE" id="PS00376">
    <property type="entry name" value="ADOMET_SYNTHASE_1"/>
    <property type="match status" value="1"/>
</dbReference>
<organism evidence="2 3">
    <name type="scientific">Pisum sativum</name>
    <name type="common">Garden pea</name>
    <name type="synonym">Lathyrus oleraceus</name>
    <dbReference type="NCBI Taxonomy" id="3888"/>
    <lineage>
        <taxon>Eukaryota</taxon>
        <taxon>Viridiplantae</taxon>
        <taxon>Streptophyta</taxon>
        <taxon>Embryophyta</taxon>
        <taxon>Tracheophyta</taxon>
        <taxon>Spermatophyta</taxon>
        <taxon>Magnoliopsida</taxon>
        <taxon>eudicotyledons</taxon>
        <taxon>Gunneridae</taxon>
        <taxon>Pentapetalae</taxon>
        <taxon>rosids</taxon>
        <taxon>fabids</taxon>
        <taxon>Fabales</taxon>
        <taxon>Fabaceae</taxon>
        <taxon>Papilionoideae</taxon>
        <taxon>50 kb inversion clade</taxon>
        <taxon>NPAAA clade</taxon>
        <taxon>Hologalegina</taxon>
        <taxon>IRL clade</taxon>
        <taxon>Fabeae</taxon>
        <taxon>Lathyrus</taxon>
    </lineage>
</organism>
<comment type="caution">
    <text evidence="2">The sequence shown here is derived from an EMBL/GenBank/DDBJ whole genome shotgun (WGS) entry which is preliminary data.</text>
</comment>
<dbReference type="InterPro" id="IPR022636">
    <property type="entry name" value="S-AdoMet_synthetase_sfam"/>
</dbReference>
<protein>
    <submittedName>
        <fullName evidence="2">Uncharacterized protein</fullName>
    </submittedName>
</protein>
<dbReference type="EMBL" id="JAMSHJ010000007">
    <property type="protein sequence ID" value="KAI5385485.1"/>
    <property type="molecule type" value="Genomic_DNA"/>
</dbReference>
<dbReference type="GO" id="GO:0006556">
    <property type="term" value="P:S-adenosylmethionine biosynthetic process"/>
    <property type="evidence" value="ECO:0007669"/>
    <property type="project" value="InterPro"/>
</dbReference>
<dbReference type="Proteomes" id="UP001058974">
    <property type="component" value="Chromosome 7"/>
</dbReference>
<evidence type="ECO:0000313" key="3">
    <source>
        <dbReference type="Proteomes" id="UP001058974"/>
    </source>
</evidence>
<accession>A0A9D4VKL0</accession>
<reference evidence="2 3" key="1">
    <citation type="journal article" date="2022" name="Nat. Genet.">
        <title>Improved pea reference genome and pan-genome highlight genomic features and evolutionary characteristics.</title>
        <authorList>
            <person name="Yang T."/>
            <person name="Liu R."/>
            <person name="Luo Y."/>
            <person name="Hu S."/>
            <person name="Wang D."/>
            <person name="Wang C."/>
            <person name="Pandey M.K."/>
            <person name="Ge S."/>
            <person name="Xu Q."/>
            <person name="Li N."/>
            <person name="Li G."/>
            <person name="Huang Y."/>
            <person name="Saxena R.K."/>
            <person name="Ji Y."/>
            <person name="Li M."/>
            <person name="Yan X."/>
            <person name="He Y."/>
            <person name="Liu Y."/>
            <person name="Wang X."/>
            <person name="Xiang C."/>
            <person name="Varshney R.K."/>
            <person name="Ding H."/>
            <person name="Gao S."/>
            <person name="Zong X."/>
        </authorList>
    </citation>
    <scope>NUCLEOTIDE SEQUENCE [LARGE SCALE GENOMIC DNA]</scope>
    <source>
        <strain evidence="2 3">cv. Zhongwan 6</strain>
    </source>
</reference>
<dbReference type="GO" id="GO:0046872">
    <property type="term" value="F:metal ion binding"/>
    <property type="evidence" value="ECO:0007669"/>
    <property type="project" value="UniProtKB-KW"/>
</dbReference>